<feature type="compositionally biased region" description="Basic residues" evidence="1">
    <location>
        <begin position="407"/>
        <end position="418"/>
    </location>
</feature>
<proteinExistence type="predicted"/>
<comment type="caution">
    <text evidence="2">The sequence shown here is derived from an EMBL/GenBank/DDBJ whole genome shotgun (WGS) entry which is preliminary data.</text>
</comment>
<accession>A0A4S4MQ37</accession>
<feature type="region of interest" description="Disordered" evidence="1">
    <location>
        <begin position="355"/>
        <end position="418"/>
    </location>
</feature>
<gene>
    <name evidence="2" type="ORF">EUX98_g6711</name>
</gene>
<evidence type="ECO:0000313" key="2">
    <source>
        <dbReference type="EMBL" id="THH27477.1"/>
    </source>
</evidence>
<dbReference type="Proteomes" id="UP000308730">
    <property type="component" value="Unassembled WGS sequence"/>
</dbReference>
<name>A0A4S4MQ37_9APHY</name>
<reference evidence="2 3" key="1">
    <citation type="submission" date="2019-02" db="EMBL/GenBank/DDBJ databases">
        <title>Genome sequencing of the rare red list fungi Antrodiella citrinella (Flaviporus citrinellus).</title>
        <authorList>
            <person name="Buettner E."/>
            <person name="Kellner H."/>
        </authorList>
    </citation>
    <scope>NUCLEOTIDE SEQUENCE [LARGE SCALE GENOMIC DNA]</scope>
    <source>
        <strain evidence="2 3">DSM 108506</strain>
    </source>
</reference>
<feature type="region of interest" description="Disordered" evidence="1">
    <location>
        <begin position="1"/>
        <end position="26"/>
    </location>
</feature>
<keyword evidence="3" id="KW-1185">Reference proteome</keyword>
<dbReference type="EMBL" id="SGPM01000248">
    <property type="protein sequence ID" value="THH27477.1"/>
    <property type="molecule type" value="Genomic_DNA"/>
</dbReference>
<evidence type="ECO:0000256" key="1">
    <source>
        <dbReference type="SAM" id="MobiDB-lite"/>
    </source>
</evidence>
<evidence type="ECO:0000313" key="3">
    <source>
        <dbReference type="Proteomes" id="UP000308730"/>
    </source>
</evidence>
<dbReference type="AlphaFoldDB" id="A0A4S4MQ37"/>
<protein>
    <submittedName>
        <fullName evidence="2">Uncharacterized protein</fullName>
    </submittedName>
</protein>
<feature type="compositionally biased region" description="Basic and acidic residues" evidence="1">
    <location>
        <begin position="355"/>
        <end position="373"/>
    </location>
</feature>
<organism evidence="2 3">
    <name type="scientific">Antrodiella citrinella</name>
    <dbReference type="NCBI Taxonomy" id="2447956"/>
    <lineage>
        <taxon>Eukaryota</taxon>
        <taxon>Fungi</taxon>
        <taxon>Dikarya</taxon>
        <taxon>Basidiomycota</taxon>
        <taxon>Agaricomycotina</taxon>
        <taxon>Agaricomycetes</taxon>
        <taxon>Polyporales</taxon>
        <taxon>Steccherinaceae</taxon>
        <taxon>Antrodiella</taxon>
    </lineage>
</organism>
<sequence length="418" mass="44078">MSGSNNNTDAPAKAGSKRAFAKTKSSAENVFKKANTGEGAANRDVEMVDSAAVASGEGFDTHFVLTPDPNRELAISSEEVEEFSELLVNLDEKYFVLGAFAGTEADSDAANALVAQVVRALEPGRWASVEEAPAPFDVQVTRKHNKGVLLSDRKGGFRYAQNEIDFIQFADPLYFWPPPLASCGGGKGWGNSASAMWIADGKAGEVPSLEDLRAALNKVGATTGGFFRLFKHTQGEGNRHLPVDSWALRAVKRGGFKGSDFKVGANSPSWLWRPHCGYCGRGAPYETAHTHLECPFVGTQNKFGAAKGLKPIVLEDGALVRVDEEEDIPVAKTLRELRSAYDALRTRVDGLEKIIDPKGKRKADAPPAEDTKGKGNQAPSKKAKTSGGSGGGTGANAIASGSGGGKGKGKGGAKKATK</sequence>